<dbReference type="AlphaFoldDB" id="A5MYW3"/>
<reference evidence="2 3" key="1">
    <citation type="journal article" date="2008" name="Proc. Natl. Acad. Sci. U.S.A.">
        <title>The genome of Clostridium kluyveri, a strict anaerobe with unique metabolic features.</title>
        <authorList>
            <person name="Seedorf H."/>
            <person name="Fricke W.F."/>
            <person name="Veith B."/>
            <person name="Brueggemann H."/>
            <person name="Liesegang H."/>
            <person name="Strittmatter A."/>
            <person name="Miethke M."/>
            <person name="Buckel W."/>
            <person name="Hinderberger J."/>
            <person name="Li F."/>
            <person name="Hagemeier C."/>
            <person name="Thauer R.K."/>
            <person name="Gottschalk G."/>
        </authorList>
    </citation>
    <scope>NUCLEOTIDE SEQUENCE [LARGE SCALE GENOMIC DNA]</scope>
    <source>
        <strain evidence="3">ATCC 8527 / DSM 555 / NCIMB 10680</strain>
    </source>
</reference>
<dbReference type="STRING" id="431943.CKL_2047"/>
<organism evidence="2 3">
    <name type="scientific">Clostridium kluyveri (strain ATCC 8527 / DSM 555 / NBRC 12016 / NCIMB 10680 / K1)</name>
    <dbReference type="NCBI Taxonomy" id="431943"/>
    <lineage>
        <taxon>Bacteria</taxon>
        <taxon>Bacillati</taxon>
        <taxon>Bacillota</taxon>
        <taxon>Clostridia</taxon>
        <taxon>Eubacteriales</taxon>
        <taxon>Clostridiaceae</taxon>
        <taxon>Clostridium</taxon>
    </lineage>
</organism>
<sequence length="235" mass="26076">MIYIINSIISGNSQAVIQNRNDKSDDQIKLLRHQQDVIQKQIDNIKNGDADPKTKQQLIAPLEEQIQSIEAQIQQKQIEQSSDKDNQPQVKVKKESVSASTEESNKLSRDVLFFNMSSTYKQIRNVNSIRKNLMGKSNVLNSEASLDAQRGNTKSAERKSAEAASLRGKAYVLESKIGKLNSDIGDSVGDITDKTREENSHKVNEDDKKSSEDISKEAENGNFTAGQGLSINILA</sequence>
<dbReference type="Proteomes" id="UP000002411">
    <property type="component" value="Chromosome"/>
</dbReference>
<feature type="compositionally biased region" description="Basic and acidic residues" evidence="1">
    <location>
        <begin position="191"/>
        <end position="219"/>
    </location>
</feature>
<dbReference type="HOGENOM" id="CLU_1178590_0_0_9"/>
<dbReference type="Pfam" id="PF14282">
    <property type="entry name" value="FlxA"/>
    <property type="match status" value="1"/>
</dbReference>
<dbReference type="EMBL" id="CP000673">
    <property type="protein sequence ID" value="EDK34059.1"/>
    <property type="molecule type" value="Genomic_DNA"/>
</dbReference>
<dbReference type="KEGG" id="ckl:CKL_2047"/>
<dbReference type="eggNOG" id="ENOG502ZKAE">
    <property type="taxonomic scope" value="Bacteria"/>
</dbReference>
<feature type="region of interest" description="Disordered" evidence="1">
    <location>
        <begin position="144"/>
        <end position="165"/>
    </location>
</feature>
<name>A5MYW3_CLOK5</name>
<evidence type="ECO:0000313" key="3">
    <source>
        <dbReference type="Proteomes" id="UP000002411"/>
    </source>
</evidence>
<proteinExistence type="predicted"/>
<gene>
    <name evidence="2" type="ordered locus">CKL_2047</name>
</gene>
<feature type="compositionally biased region" description="Polar residues" evidence="1">
    <location>
        <begin position="221"/>
        <end position="235"/>
    </location>
</feature>
<feature type="compositionally biased region" description="Basic and acidic residues" evidence="1">
    <location>
        <begin position="81"/>
        <end position="96"/>
    </location>
</feature>
<protein>
    <submittedName>
        <fullName evidence="2">Uncharacterized protein</fullName>
    </submittedName>
</protein>
<keyword evidence="3" id="KW-1185">Reference proteome</keyword>
<feature type="region of interest" description="Disordered" evidence="1">
    <location>
        <begin position="75"/>
        <end position="101"/>
    </location>
</feature>
<accession>A5MYW3</accession>
<dbReference type="RefSeq" id="WP_012102384.1">
    <property type="nucleotide sequence ID" value="NC_009706.1"/>
</dbReference>
<evidence type="ECO:0000256" key="1">
    <source>
        <dbReference type="SAM" id="MobiDB-lite"/>
    </source>
</evidence>
<evidence type="ECO:0000313" key="2">
    <source>
        <dbReference type="EMBL" id="EDK34059.1"/>
    </source>
</evidence>
<feature type="region of interest" description="Disordered" evidence="1">
    <location>
        <begin position="181"/>
        <end position="235"/>
    </location>
</feature>
<dbReference type="InterPro" id="IPR025577">
    <property type="entry name" value="FlxA"/>
</dbReference>